<dbReference type="AlphaFoldDB" id="A0A1Z5JHA0"/>
<feature type="region of interest" description="Disordered" evidence="2">
    <location>
        <begin position="1"/>
        <end position="115"/>
    </location>
</feature>
<dbReference type="EMBL" id="BDSP01000062">
    <property type="protein sequence ID" value="GAX13369.1"/>
    <property type="molecule type" value="Genomic_DNA"/>
</dbReference>
<proteinExistence type="predicted"/>
<comment type="caution">
    <text evidence="3">The sequence shown here is derived from an EMBL/GenBank/DDBJ whole genome shotgun (WGS) entry which is preliminary data.</text>
</comment>
<dbReference type="InParanoid" id="A0A1Z5JHA0"/>
<gene>
    <name evidence="3" type="ORF">FisN_8Lh399</name>
</gene>
<organism evidence="3 4">
    <name type="scientific">Fistulifera solaris</name>
    <name type="common">Oleaginous diatom</name>
    <dbReference type="NCBI Taxonomy" id="1519565"/>
    <lineage>
        <taxon>Eukaryota</taxon>
        <taxon>Sar</taxon>
        <taxon>Stramenopiles</taxon>
        <taxon>Ochrophyta</taxon>
        <taxon>Bacillariophyta</taxon>
        <taxon>Bacillariophyceae</taxon>
        <taxon>Bacillariophycidae</taxon>
        <taxon>Naviculales</taxon>
        <taxon>Naviculaceae</taxon>
        <taxon>Fistulifera</taxon>
    </lineage>
</organism>
<keyword evidence="4" id="KW-1185">Reference proteome</keyword>
<feature type="coiled-coil region" evidence="1">
    <location>
        <begin position="131"/>
        <end position="172"/>
    </location>
</feature>
<keyword evidence="1" id="KW-0175">Coiled coil</keyword>
<accession>A0A1Z5JHA0</accession>
<dbReference type="Proteomes" id="UP000198406">
    <property type="component" value="Unassembled WGS sequence"/>
</dbReference>
<feature type="compositionally biased region" description="Basic and acidic residues" evidence="2">
    <location>
        <begin position="106"/>
        <end position="115"/>
    </location>
</feature>
<evidence type="ECO:0000256" key="1">
    <source>
        <dbReference type="SAM" id="Coils"/>
    </source>
</evidence>
<reference evidence="3 4" key="1">
    <citation type="journal article" date="2015" name="Plant Cell">
        <title>Oil accumulation by the oleaginous diatom Fistulifera solaris as revealed by the genome and transcriptome.</title>
        <authorList>
            <person name="Tanaka T."/>
            <person name="Maeda Y."/>
            <person name="Veluchamy A."/>
            <person name="Tanaka M."/>
            <person name="Abida H."/>
            <person name="Marechal E."/>
            <person name="Bowler C."/>
            <person name="Muto M."/>
            <person name="Sunaga Y."/>
            <person name="Tanaka M."/>
            <person name="Yoshino T."/>
            <person name="Taniguchi T."/>
            <person name="Fukuda Y."/>
            <person name="Nemoto M."/>
            <person name="Matsumoto M."/>
            <person name="Wong P.S."/>
            <person name="Aburatani S."/>
            <person name="Fujibuchi W."/>
        </authorList>
    </citation>
    <scope>NUCLEOTIDE SEQUENCE [LARGE SCALE GENOMIC DNA]</scope>
    <source>
        <strain evidence="3 4">JPCC DA0580</strain>
    </source>
</reference>
<evidence type="ECO:0008006" key="5">
    <source>
        <dbReference type="Google" id="ProtNLM"/>
    </source>
</evidence>
<name>A0A1Z5JHA0_FISSO</name>
<sequence length="266" mass="29645">MYARSNSDHEEVGPSKKRKVGHHNESPTWLFSNVHDSKTNDVDESAGDSFAAVLQDRNETGAHKRPGKSSSASRRIEISNPDLALRHKLTSEEGQLEENPNYTPDQAREAAKREYNRRNAARARIRLKCTLTEMHEKCASMNDEIQILKDENAALKAELNEMKQQARRNSLNADRLRLSDITLPTDRGLCLSQGALVPQWQSNEARLQQLISMGGVTPLVPSVQPELALGQPLMNSLILARARAALNLNSSLTLPELKNPSLFLPK</sequence>
<evidence type="ECO:0000313" key="3">
    <source>
        <dbReference type="EMBL" id="GAX13369.1"/>
    </source>
</evidence>
<evidence type="ECO:0000313" key="4">
    <source>
        <dbReference type="Proteomes" id="UP000198406"/>
    </source>
</evidence>
<protein>
    <recommendedName>
        <fullName evidence="5">BZIP domain-containing protein</fullName>
    </recommendedName>
</protein>
<evidence type="ECO:0000256" key="2">
    <source>
        <dbReference type="SAM" id="MobiDB-lite"/>
    </source>
</evidence>
<feature type="compositionally biased region" description="Basic and acidic residues" evidence="2">
    <location>
        <begin position="1"/>
        <end position="14"/>
    </location>
</feature>